<evidence type="ECO:0000313" key="1">
    <source>
        <dbReference type="EMBL" id="EUA60258.1"/>
    </source>
</evidence>
<evidence type="ECO:0000313" key="2">
    <source>
        <dbReference type="Proteomes" id="UP000021210"/>
    </source>
</evidence>
<comment type="caution">
    <text evidence="1">The sequence shown here is derived from an EMBL/GenBank/DDBJ whole genome shotgun (WGS) entry which is preliminary data.</text>
</comment>
<dbReference type="EMBL" id="JAOH01000002">
    <property type="protein sequence ID" value="EUA60258.1"/>
    <property type="molecule type" value="Genomic_DNA"/>
</dbReference>
<protein>
    <submittedName>
        <fullName evidence="1">Uncharacterized protein</fullName>
    </submittedName>
</protein>
<organism evidence="1 2">
    <name type="scientific">Mycobacteroides abscessus 1948</name>
    <dbReference type="NCBI Taxonomy" id="1299323"/>
    <lineage>
        <taxon>Bacteria</taxon>
        <taxon>Bacillati</taxon>
        <taxon>Actinomycetota</taxon>
        <taxon>Actinomycetes</taxon>
        <taxon>Mycobacteriales</taxon>
        <taxon>Mycobacteriaceae</taxon>
        <taxon>Mycobacteroides</taxon>
        <taxon>Mycobacteroides abscessus</taxon>
    </lineage>
</organism>
<sequence length="101" mass="11674">MSDPAIEAARKVFTEYWPDQGDFEFNYSNEGRFGIEVAREMAKSVQEQLAVIRERYELVRTWMLAAETSAELSRHSSEMAGLKYAYDLIAPTVYPSEELER</sequence>
<gene>
    <name evidence="1" type="ORF">I542_0389</name>
</gene>
<name>A0A829QBG8_9MYCO</name>
<accession>A0A829QBG8</accession>
<proteinExistence type="predicted"/>
<reference evidence="1 2" key="1">
    <citation type="submission" date="2013-12" db="EMBL/GenBank/DDBJ databases">
        <authorList>
            <person name="Zelazny A."/>
            <person name="Olivier K."/>
            <person name="Holland S."/>
            <person name="Lenaerts A."/>
            <person name="Ordway D."/>
            <person name="DeGroote M.A."/>
            <person name="Parker T."/>
            <person name="Sizemore C."/>
            <person name="Tallon L.J."/>
            <person name="Sadzewicz L.K."/>
            <person name="Sengamalay N."/>
            <person name="Fraser C.M."/>
            <person name="Hine E."/>
            <person name="Shefchek K.A."/>
            <person name="Das S.P."/>
            <person name="Tettelin H."/>
        </authorList>
    </citation>
    <scope>NUCLEOTIDE SEQUENCE [LARGE SCALE GENOMIC DNA]</scope>
    <source>
        <strain evidence="1 2">1948</strain>
    </source>
</reference>
<dbReference type="AlphaFoldDB" id="A0A829QBG8"/>
<dbReference type="Proteomes" id="UP000021210">
    <property type="component" value="Unassembled WGS sequence"/>
</dbReference>